<dbReference type="Pfam" id="PF02362">
    <property type="entry name" value="B3"/>
    <property type="match status" value="1"/>
</dbReference>
<evidence type="ECO:0000256" key="5">
    <source>
        <dbReference type="ARBA" id="ARBA00023242"/>
    </source>
</evidence>
<dbReference type="EMBL" id="JBAMMX010000002">
    <property type="protein sequence ID" value="KAK6946174.1"/>
    <property type="molecule type" value="Genomic_DNA"/>
</dbReference>
<evidence type="ECO:0000313" key="8">
    <source>
        <dbReference type="Proteomes" id="UP001370490"/>
    </source>
</evidence>
<organism evidence="7 8">
    <name type="scientific">Dillenia turbinata</name>
    <dbReference type="NCBI Taxonomy" id="194707"/>
    <lineage>
        <taxon>Eukaryota</taxon>
        <taxon>Viridiplantae</taxon>
        <taxon>Streptophyta</taxon>
        <taxon>Embryophyta</taxon>
        <taxon>Tracheophyta</taxon>
        <taxon>Spermatophyta</taxon>
        <taxon>Magnoliopsida</taxon>
        <taxon>eudicotyledons</taxon>
        <taxon>Gunneridae</taxon>
        <taxon>Pentapetalae</taxon>
        <taxon>Dilleniales</taxon>
        <taxon>Dilleniaceae</taxon>
        <taxon>Dillenia</taxon>
    </lineage>
</organism>
<keyword evidence="2" id="KW-0805">Transcription regulation</keyword>
<dbReference type="GO" id="GO:0005634">
    <property type="term" value="C:nucleus"/>
    <property type="evidence" value="ECO:0007669"/>
    <property type="project" value="UniProtKB-SubCell"/>
</dbReference>
<comment type="caution">
    <text evidence="7">The sequence shown here is derived from an EMBL/GenBank/DDBJ whole genome shotgun (WGS) entry which is preliminary data.</text>
</comment>
<dbReference type="AlphaFoldDB" id="A0AAN8WAJ1"/>
<keyword evidence="3" id="KW-0238">DNA-binding</keyword>
<dbReference type="GO" id="GO:0003677">
    <property type="term" value="F:DNA binding"/>
    <property type="evidence" value="ECO:0007669"/>
    <property type="project" value="UniProtKB-KW"/>
</dbReference>
<dbReference type="InterPro" id="IPR015300">
    <property type="entry name" value="DNA-bd_pseudobarrel_sf"/>
</dbReference>
<evidence type="ECO:0000256" key="1">
    <source>
        <dbReference type="ARBA" id="ARBA00004123"/>
    </source>
</evidence>
<dbReference type="InterPro" id="IPR003340">
    <property type="entry name" value="B3_DNA-bd"/>
</dbReference>
<dbReference type="InterPro" id="IPR050655">
    <property type="entry name" value="Plant_B3_domain"/>
</dbReference>
<keyword evidence="4" id="KW-0804">Transcription</keyword>
<dbReference type="CDD" id="cd10017">
    <property type="entry name" value="B3_DNA"/>
    <property type="match status" value="1"/>
</dbReference>
<protein>
    <submittedName>
        <fullName evidence="7">B3 DNA binding domain</fullName>
    </submittedName>
</protein>
<dbReference type="PANTHER" id="PTHR31920:SF135">
    <property type="entry name" value="B3 DOMAIN-CONTAINING PROTEIN OS03G0621600-RELATED"/>
    <property type="match status" value="1"/>
</dbReference>
<reference evidence="7 8" key="1">
    <citation type="submission" date="2023-12" db="EMBL/GenBank/DDBJ databases">
        <title>A high-quality genome assembly for Dillenia turbinata (Dilleniales).</title>
        <authorList>
            <person name="Chanderbali A."/>
        </authorList>
    </citation>
    <scope>NUCLEOTIDE SEQUENCE [LARGE SCALE GENOMIC DNA]</scope>
    <source>
        <strain evidence="7">LSX21</strain>
        <tissue evidence="7">Leaf</tissue>
    </source>
</reference>
<dbReference type="Gene3D" id="2.40.330.10">
    <property type="entry name" value="DNA-binding pseudobarrel domain"/>
    <property type="match status" value="1"/>
</dbReference>
<evidence type="ECO:0000256" key="2">
    <source>
        <dbReference type="ARBA" id="ARBA00023015"/>
    </source>
</evidence>
<dbReference type="SMART" id="SM01019">
    <property type="entry name" value="B3"/>
    <property type="match status" value="1"/>
</dbReference>
<gene>
    <name evidence="7" type="ORF">RJ641_013718</name>
</gene>
<evidence type="ECO:0000259" key="6">
    <source>
        <dbReference type="PROSITE" id="PS50863"/>
    </source>
</evidence>
<evidence type="ECO:0000256" key="3">
    <source>
        <dbReference type="ARBA" id="ARBA00023125"/>
    </source>
</evidence>
<feature type="domain" description="TF-B3" evidence="6">
    <location>
        <begin position="164"/>
        <end position="257"/>
    </location>
</feature>
<comment type="subcellular location">
    <subcellularLocation>
        <location evidence="1">Nucleus</location>
    </subcellularLocation>
</comment>
<keyword evidence="8" id="KW-1185">Reference proteome</keyword>
<proteinExistence type="predicted"/>
<evidence type="ECO:0000256" key="4">
    <source>
        <dbReference type="ARBA" id="ARBA00023163"/>
    </source>
</evidence>
<name>A0AAN8WAJ1_9MAGN</name>
<dbReference type="PROSITE" id="PS50863">
    <property type="entry name" value="B3"/>
    <property type="match status" value="1"/>
</dbReference>
<sequence>MYPSWQTWIEVSDFWKQSAATGTSQPTRQLPRGDQPAQCVERLSPTSNHVSHNVLRGPPRGQSEPPCPAFQLRVGLSDFLSCLRNFETQFDDGDTKPKMESVASKLQSPQFSLKWKFTFAQSLTTTLREIHSPNRESELLGVLCKAAALEKMKWKLPDIVERQVGFFKVFLPENSSEKLSIPPSFVERMNRLIPETAYLRSSQGRIWHVQVCTIENDKFFQDGWGAFVKDNNFEFGDFILLDYDCNYVFNFQIFGNTGIVKEEAAAYLRSDGKTLSIEEEDEDWKEKMYAYEKNEAQELPIKRCRGRLLSR</sequence>
<accession>A0AAN8WAJ1</accession>
<keyword evidence="5" id="KW-0539">Nucleus</keyword>
<dbReference type="SUPFAM" id="SSF101936">
    <property type="entry name" value="DNA-binding pseudobarrel domain"/>
    <property type="match status" value="1"/>
</dbReference>
<dbReference type="PANTHER" id="PTHR31920">
    <property type="entry name" value="B3 DOMAIN-CONTAINING"/>
    <property type="match status" value="1"/>
</dbReference>
<dbReference type="Proteomes" id="UP001370490">
    <property type="component" value="Unassembled WGS sequence"/>
</dbReference>
<evidence type="ECO:0000313" key="7">
    <source>
        <dbReference type="EMBL" id="KAK6946174.1"/>
    </source>
</evidence>